<dbReference type="Gene3D" id="3.40.50.410">
    <property type="entry name" value="von Willebrand factor, type A domain"/>
    <property type="match status" value="1"/>
</dbReference>
<dbReference type="InterPro" id="IPR027040">
    <property type="entry name" value="PSMD4"/>
</dbReference>
<protein>
    <submittedName>
        <fullName evidence="5">26S proteasome regulatory subunit RPN10</fullName>
    </submittedName>
</protein>
<proteinExistence type="inferred from homology"/>
<evidence type="ECO:0000256" key="2">
    <source>
        <dbReference type="ARBA" id="ARBA00022942"/>
    </source>
</evidence>
<sequence length="314" mass="34706">MRNTDFRPTRLFAQKTAVQFILDTMRTKNAENQQGLVKCSHGGQAIVSLTSTPNILHHALDDLTLGEGESFLRSLAVAHLVFKTGKVDRRGTDHIIAFIAHPMTESEEDCQKYGEMLRKSNISLAVFSFGSVQENSAKLHALVAAACGGDTTTLVECQPDHGTLEQHVMRSPFIGLGGSSPLEGNPMLQIDDNVEDPELAWALKESRNQMQPAGEGGQIDEIDADQTYDDMLLAAMQMSMQDEQERQSRMQNEQRGATEPATDAQPSSEAHNEAAPDEEDYSRFLDDPDFVADAMRDAQRNRPSGKKDDKEKKD</sequence>
<dbReference type="InterPro" id="IPR003903">
    <property type="entry name" value="UIM_dom"/>
</dbReference>
<dbReference type="Pfam" id="PF13519">
    <property type="entry name" value="VWA_2"/>
    <property type="match status" value="1"/>
</dbReference>
<dbReference type="PANTHER" id="PTHR10223">
    <property type="entry name" value="26S PROTEASOME NON-ATPASE REGULATORY SUBUNIT 4"/>
    <property type="match status" value="1"/>
</dbReference>
<keyword evidence="2 5" id="KW-0647">Proteasome</keyword>
<dbReference type="PANTHER" id="PTHR10223:SF0">
    <property type="entry name" value="26S PROTEASOME NON-ATPASE REGULATORY SUBUNIT 4"/>
    <property type="match status" value="1"/>
</dbReference>
<evidence type="ECO:0000256" key="1">
    <source>
        <dbReference type="ARBA" id="ARBA00005574"/>
    </source>
</evidence>
<comment type="caution">
    <text evidence="5">The sequence shown here is derived from an EMBL/GenBank/DDBJ whole genome shotgun (WGS) entry which is preliminary data.</text>
</comment>
<feature type="compositionally biased region" description="Basic and acidic residues" evidence="3">
    <location>
        <begin position="294"/>
        <end position="314"/>
    </location>
</feature>
<dbReference type="PROSITE" id="PS50330">
    <property type="entry name" value="UIM"/>
    <property type="match status" value="1"/>
</dbReference>
<organism evidence="5 6">
    <name type="scientific">Blattamonas nauphoetae</name>
    <dbReference type="NCBI Taxonomy" id="2049346"/>
    <lineage>
        <taxon>Eukaryota</taxon>
        <taxon>Metamonada</taxon>
        <taxon>Preaxostyla</taxon>
        <taxon>Oxymonadida</taxon>
        <taxon>Blattamonas</taxon>
    </lineage>
</organism>
<reference evidence="5 6" key="1">
    <citation type="journal article" date="2022" name="bioRxiv">
        <title>Genomics of Preaxostyla Flagellates Illuminates Evolutionary Transitions and the Path Towards Mitochondrial Loss.</title>
        <authorList>
            <person name="Novak L.V.F."/>
            <person name="Treitli S.C."/>
            <person name="Pyrih J."/>
            <person name="Halakuc P."/>
            <person name="Pipaliya S.V."/>
            <person name="Vacek V."/>
            <person name="Brzon O."/>
            <person name="Soukal P."/>
            <person name="Eme L."/>
            <person name="Dacks J.B."/>
            <person name="Karnkowska A."/>
            <person name="Elias M."/>
            <person name="Hampl V."/>
        </authorList>
    </citation>
    <scope>NUCLEOTIDE SEQUENCE [LARGE SCALE GENOMIC DNA]</scope>
    <source>
        <strain evidence="5">NAU3</strain>
        <tissue evidence="5">Gut</tissue>
    </source>
</reference>
<evidence type="ECO:0000259" key="4">
    <source>
        <dbReference type="Pfam" id="PF13519"/>
    </source>
</evidence>
<dbReference type="GO" id="GO:0000502">
    <property type="term" value="C:proteasome complex"/>
    <property type="evidence" value="ECO:0007669"/>
    <property type="project" value="UniProtKB-KW"/>
</dbReference>
<feature type="domain" description="VWFA" evidence="4">
    <location>
        <begin position="1"/>
        <end position="98"/>
    </location>
</feature>
<dbReference type="InterPro" id="IPR036465">
    <property type="entry name" value="vWFA_dom_sf"/>
</dbReference>
<dbReference type="InterPro" id="IPR002035">
    <property type="entry name" value="VWF_A"/>
</dbReference>
<gene>
    <name evidence="5" type="ORF">BLNAU_2949</name>
</gene>
<dbReference type="SUPFAM" id="SSF53300">
    <property type="entry name" value="vWA-like"/>
    <property type="match status" value="1"/>
</dbReference>
<dbReference type="SMART" id="SM00726">
    <property type="entry name" value="UIM"/>
    <property type="match status" value="2"/>
</dbReference>
<evidence type="ECO:0000256" key="3">
    <source>
        <dbReference type="SAM" id="MobiDB-lite"/>
    </source>
</evidence>
<accession>A0ABQ9YEZ4</accession>
<comment type="similarity">
    <text evidence="1">Belongs to the proteasome subunit S5A family.</text>
</comment>
<feature type="region of interest" description="Disordered" evidence="3">
    <location>
        <begin position="240"/>
        <end position="314"/>
    </location>
</feature>
<dbReference type="Proteomes" id="UP001281761">
    <property type="component" value="Unassembled WGS sequence"/>
</dbReference>
<dbReference type="EMBL" id="JARBJD010000012">
    <property type="protein sequence ID" value="KAK2962289.1"/>
    <property type="molecule type" value="Genomic_DNA"/>
</dbReference>
<evidence type="ECO:0000313" key="6">
    <source>
        <dbReference type="Proteomes" id="UP001281761"/>
    </source>
</evidence>
<name>A0ABQ9YEZ4_9EUKA</name>
<keyword evidence="6" id="KW-1185">Reference proteome</keyword>
<evidence type="ECO:0000313" key="5">
    <source>
        <dbReference type="EMBL" id="KAK2962289.1"/>
    </source>
</evidence>